<dbReference type="OrthoDB" id="282780at2"/>
<keyword evidence="1" id="KW-0812">Transmembrane</keyword>
<feature type="transmembrane region" description="Helical" evidence="1">
    <location>
        <begin position="204"/>
        <end position="228"/>
    </location>
</feature>
<keyword evidence="1" id="KW-1133">Transmembrane helix</keyword>
<feature type="transmembrane region" description="Helical" evidence="1">
    <location>
        <begin position="179"/>
        <end position="198"/>
    </location>
</feature>
<organism evidence="2 3">
    <name type="scientific">Methylomagnum ishizawai</name>
    <dbReference type="NCBI Taxonomy" id="1760988"/>
    <lineage>
        <taxon>Bacteria</taxon>
        <taxon>Pseudomonadati</taxon>
        <taxon>Pseudomonadota</taxon>
        <taxon>Gammaproteobacteria</taxon>
        <taxon>Methylococcales</taxon>
        <taxon>Methylococcaceae</taxon>
        <taxon>Methylomagnum</taxon>
    </lineage>
</organism>
<proteinExistence type="predicted"/>
<evidence type="ECO:0000313" key="2">
    <source>
        <dbReference type="EMBL" id="SMF96950.1"/>
    </source>
</evidence>
<feature type="transmembrane region" description="Helical" evidence="1">
    <location>
        <begin position="152"/>
        <end position="172"/>
    </location>
</feature>
<evidence type="ECO:0008006" key="4">
    <source>
        <dbReference type="Google" id="ProtNLM"/>
    </source>
</evidence>
<dbReference type="Proteomes" id="UP000192923">
    <property type="component" value="Unassembled WGS sequence"/>
</dbReference>
<keyword evidence="3" id="KW-1185">Reference proteome</keyword>
<evidence type="ECO:0000313" key="3">
    <source>
        <dbReference type="Proteomes" id="UP000192923"/>
    </source>
</evidence>
<reference evidence="2 3" key="1">
    <citation type="submission" date="2016-12" db="EMBL/GenBank/DDBJ databases">
        <authorList>
            <person name="Song W.-J."/>
            <person name="Kurnit D.M."/>
        </authorList>
    </citation>
    <scope>NUCLEOTIDE SEQUENCE [LARGE SCALE GENOMIC DNA]</scope>
    <source>
        <strain evidence="2 3">175</strain>
    </source>
</reference>
<accession>A0A1Y6D3F9</accession>
<keyword evidence="1" id="KW-0472">Membrane</keyword>
<dbReference type="EMBL" id="FXAM01000001">
    <property type="protein sequence ID" value="SMF96950.1"/>
    <property type="molecule type" value="Genomic_DNA"/>
</dbReference>
<name>A0A1Y6D3F9_9GAMM</name>
<sequence length="256" mass="28513">MIQINTLARLPLAYKVLYTGFLLVIGVGLMMAGAQIMLTHGMADGKPGLSINDIVYSYYGNRSGSKLEAMLNGQMKPMAPDDVRFELIQWARDGGQITQWSSQVEPIMQQYCVSCHNAGSTLPDFAKFENVKKVAEVDEGQSVSQLTRVSHIHLFGIAFIFLFVGWIFGLAQHPLRTKLILIATPFVFLLLDILSWWLTKYMPVFAWLTMIGGIGYSLASTAMIFTALAQMWLPQEQWPAYWTSEETAATSDTQGG</sequence>
<dbReference type="AlphaFoldDB" id="A0A1Y6D3F9"/>
<gene>
    <name evidence="2" type="ORF">SAMN02949497_4364</name>
</gene>
<dbReference type="RefSeq" id="WP_085215790.1">
    <property type="nucleotide sequence ID" value="NZ_FXAM01000001.1"/>
</dbReference>
<feature type="transmembrane region" description="Helical" evidence="1">
    <location>
        <begin position="12"/>
        <end position="38"/>
    </location>
</feature>
<protein>
    <recommendedName>
        <fullName evidence="4">Elongation factor-1 alpha</fullName>
    </recommendedName>
</protein>
<evidence type="ECO:0000256" key="1">
    <source>
        <dbReference type="SAM" id="Phobius"/>
    </source>
</evidence>